<evidence type="ECO:0000256" key="1">
    <source>
        <dbReference type="ARBA" id="ARBA00004127"/>
    </source>
</evidence>
<evidence type="ECO:0000313" key="7">
    <source>
        <dbReference type="Proteomes" id="UP001595607"/>
    </source>
</evidence>
<reference evidence="7" key="1">
    <citation type="journal article" date="2019" name="Int. J. Syst. Evol. Microbiol.">
        <title>The Global Catalogue of Microorganisms (GCM) 10K type strain sequencing project: providing services to taxonomists for standard genome sequencing and annotation.</title>
        <authorList>
            <consortium name="The Broad Institute Genomics Platform"/>
            <consortium name="The Broad Institute Genome Sequencing Center for Infectious Disease"/>
            <person name="Wu L."/>
            <person name="Ma J."/>
        </authorList>
    </citation>
    <scope>NUCLEOTIDE SEQUENCE [LARGE SCALE GENOMIC DNA]</scope>
    <source>
        <strain evidence="7">KCTC 22245</strain>
    </source>
</reference>
<comment type="caution">
    <text evidence="6">The sequence shown here is derived from an EMBL/GenBank/DDBJ whole genome shotgun (WGS) entry which is preliminary data.</text>
</comment>
<keyword evidence="6" id="KW-0808">Transferase</keyword>
<protein>
    <submittedName>
        <fullName evidence="6">Methyltransferase family protein</fullName>
        <ecNumber evidence="6">2.1.1.100</ecNumber>
        <ecNumber evidence="6">2.1.1.334</ecNumber>
    </submittedName>
</protein>
<dbReference type="EC" id="2.1.1.100" evidence="6"/>
<sequence>MSKPILPPPVWFLLSLLGVWSVSGPFAIEALDFESPLDGRVAQGLAMLGLALGLVAIAQFLHRKTTVHPMHPEEASALVTGGIYRLTRNPMYVCMLLILLAAVLHFGNWLGLVPVTVFVLVIQLTQILPEERALADKFGDDYRAYKARVPRWLIV</sequence>
<dbReference type="GO" id="GO:0032259">
    <property type="term" value="P:methylation"/>
    <property type="evidence" value="ECO:0007669"/>
    <property type="project" value="UniProtKB-KW"/>
</dbReference>
<evidence type="ECO:0000256" key="2">
    <source>
        <dbReference type="ARBA" id="ARBA00022692"/>
    </source>
</evidence>
<keyword evidence="2 5" id="KW-0812">Transmembrane</keyword>
<evidence type="ECO:0000256" key="3">
    <source>
        <dbReference type="ARBA" id="ARBA00022989"/>
    </source>
</evidence>
<gene>
    <name evidence="6" type="ORF">ACFONP_04385</name>
</gene>
<dbReference type="Proteomes" id="UP001595607">
    <property type="component" value="Unassembled WGS sequence"/>
</dbReference>
<dbReference type="Pfam" id="PF04191">
    <property type="entry name" value="PEMT"/>
    <property type="match status" value="1"/>
</dbReference>
<dbReference type="Gene3D" id="1.20.120.1630">
    <property type="match status" value="1"/>
</dbReference>
<keyword evidence="3 5" id="KW-1133">Transmembrane helix</keyword>
<dbReference type="EC" id="2.1.1.334" evidence="6"/>
<organism evidence="6 7">
    <name type="scientific">Parvularcula lutaonensis</name>
    <dbReference type="NCBI Taxonomy" id="491923"/>
    <lineage>
        <taxon>Bacteria</taxon>
        <taxon>Pseudomonadati</taxon>
        <taxon>Pseudomonadota</taxon>
        <taxon>Alphaproteobacteria</taxon>
        <taxon>Parvularculales</taxon>
        <taxon>Parvularculaceae</taxon>
        <taxon>Parvularcula</taxon>
    </lineage>
</organism>
<dbReference type="InterPro" id="IPR052527">
    <property type="entry name" value="Metal_cation-efflux_comp"/>
</dbReference>
<dbReference type="PANTHER" id="PTHR43847">
    <property type="entry name" value="BLL3993 PROTEIN"/>
    <property type="match status" value="1"/>
</dbReference>
<proteinExistence type="predicted"/>
<dbReference type="InterPro" id="IPR007318">
    <property type="entry name" value="Phopholipid_MeTrfase"/>
</dbReference>
<keyword evidence="6" id="KW-0489">Methyltransferase</keyword>
<keyword evidence="4 5" id="KW-0472">Membrane</keyword>
<feature type="transmembrane region" description="Helical" evidence="5">
    <location>
        <begin position="92"/>
        <end position="122"/>
    </location>
</feature>
<dbReference type="GO" id="GO:0004671">
    <property type="term" value="F:protein C-terminal S-isoprenylcysteine carboxyl O-methyltransferase activity"/>
    <property type="evidence" value="ECO:0007669"/>
    <property type="project" value="UniProtKB-EC"/>
</dbReference>
<evidence type="ECO:0000256" key="4">
    <source>
        <dbReference type="ARBA" id="ARBA00023136"/>
    </source>
</evidence>
<dbReference type="RefSeq" id="WP_189573914.1">
    <property type="nucleotide sequence ID" value="NZ_BMXU01000001.1"/>
</dbReference>
<comment type="subcellular location">
    <subcellularLocation>
        <location evidence="1">Endomembrane system</location>
        <topology evidence="1">Multi-pass membrane protein</topology>
    </subcellularLocation>
</comment>
<dbReference type="EMBL" id="JBHRVA010000002">
    <property type="protein sequence ID" value="MFC3301963.1"/>
    <property type="molecule type" value="Genomic_DNA"/>
</dbReference>
<evidence type="ECO:0000313" key="6">
    <source>
        <dbReference type="EMBL" id="MFC3301963.1"/>
    </source>
</evidence>
<accession>A0ABV7M966</accession>
<evidence type="ECO:0000256" key="5">
    <source>
        <dbReference type="SAM" id="Phobius"/>
    </source>
</evidence>
<dbReference type="PANTHER" id="PTHR43847:SF1">
    <property type="entry name" value="BLL3993 PROTEIN"/>
    <property type="match status" value="1"/>
</dbReference>
<keyword evidence="7" id="KW-1185">Reference proteome</keyword>
<name>A0ABV7M966_9PROT</name>
<feature type="transmembrane region" description="Helical" evidence="5">
    <location>
        <begin position="40"/>
        <end position="61"/>
    </location>
</feature>